<sequence>MSSHAICIMFSLHIILILLSGACKAAAAPTMNHTTDTADREALLCIKSHLLTSKPAGALTTWGNSSVHFCRWQGVVCRRRRRHGLMAPRVAALRLEEEGLAGKIPPCISNLTNLKHIHLPVNEFSGSVPPELGQLRRLVYVNLSFNALSGMIPAELASCSRLQIIAMRKNNLEGGISSFLLNSSLIQKIDLRTNNLSGPIPPLLMNSYASLEFLALTENSLSGEIPSSLGNLSSLAVLIAAENQLTGGIPASLARLSNIHLLDLTYNNLSGTVPSSIYNLSSLTSLGIAGNGLVGTLPSNMGNTLPNIENLVMSENNFQGGIPRSLANATNLVVIHLAQNSFSGVIPSFGSLPNLQKLMLFQNHWLEAGDWMFLSSLMNCTQLTMLTLDGNNLQGDLPSLVTNLSRNLEYLVLGSNHITGTIPAGIGDLVSLSMLYLQDNKITGPIPASIGKLHNLYAMDLSKNWFHGNIPASFGNLGRLSELYLQENHLSGAIPADLAGCKNLLALNLSSNILSGPIPDGLFGKLNQLSWLLDLSHNQLTDSIPDDVGSFINLKSLNISNNNISGRIPSTLGSCELLQALRLGGNSLEGQIPYSLATLRGIKEVDFSQNDLAGEIPEFFEVFNCLEYLNLSFNKLDGPIPTKGIFANATSRVFLQGNPSLCTSTKSLHFPLCSMGHSGRKNRVAVYVLAIVLPSVAVSLLFALFLKKRTRKDSRLMHESSKEPRIRSYNDLSKMTNKFSSANMIGSGQFGVVYKGSFPDGEGQMFAVKVFKLGQSGASKSFLAECRALRNIRHRNLVKVITACSTYDPLGNEFKALVLEYMPNGTLADHLHTKSRYGCLSLGARIGIAVDVASVLEYLHVWSVPPMVHCDLKPSNILFDDDNLARVGDFGLAQFLHGFSSYGGHQNSTSLFGPRGSVGYIPPEYGLGSRISTEGDIYSYGIVLLEMLTGKRPTDELFDDGFTLHKYVEDALPQIGDILDTDLSREIVGDHSSPTESQEQDNETEVQKCILQLLNLGLLCSQEAPKDRPNIQDVYSEVLAVKEHFLSCCAKKT</sequence>
<dbReference type="GO" id="GO:0005886">
    <property type="term" value="C:plasma membrane"/>
    <property type="evidence" value="ECO:0007669"/>
    <property type="project" value="UniProtKB-SubCell"/>
</dbReference>
<comment type="subcellular location">
    <subcellularLocation>
        <location evidence="1">Cell membrane</location>
        <topology evidence="1">Single-pass type I membrane protein</topology>
    </subcellularLocation>
    <subcellularLocation>
        <location evidence="2">Endoplasmic reticulum membrane</location>
        <topology evidence="2">Single-pass membrane protein</topology>
    </subcellularLocation>
</comment>
<evidence type="ECO:0000256" key="9">
    <source>
        <dbReference type="ARBA" id="ARBA00022679"/>
    </source>
</evidence>
<evidence type="ECO:0000256" key="11">
    <source>
        <dbReference type="ARBA" id="ARBA00022729"/>
    </source>
</evidence>
<dbReference type="Gene3D" id="3.80.10.10">
    <property type="entry name" value="Ribonuclease Inhibitor"/>
    <property type="match status" value="3"/>
</dbReference>
<evidence type="ECO:0000256" key="19">
    <source>
        <dbReference type="ARBA" id="ARBA00023180"/>
    </source>
</evidence>
<keyword evidence="19" id="KW-0325">Glycoprotein</keyword>
<keyword evidence="10 26" id="KW-0812">Transmembrane</keyword>
<dbReference type="Pfam" id="PF13855">
    <property type="entry name" value="LRR_8"/>
    <property type="match status" value="1"/>
</dbReference>
<evidence type="ECO:0000313" key="30">
    <source>
        <dbReference type="Proteomes" id="UP000823388"/>
    </source>
</evidence>
<dbReference type="InterPro" id="IPR001611">
    <property type="entry name" value="Leu-rich_rpt"/>
</dbReference>
<feature type="domain" description="Protein kinase" evidence="28">
    <location>
        <begin position="739"/>
        <end position="1046"/>
    </location>
</feature>
<comment type="catalytic activity">
    <reaction evidence="21">
        <text>L-seryl-[protein] + ATP = O-phospho-L-seryl-[protein] + ADP + H(+)</text>
        <dbReference type="Rhea" id="RHEA:17989"/>
        <dbReference type="Rhea" id="RHEA-COMP:9863"/>
        <dbReference type="Rhea" id="RHEA-COMP:11604"/>
        <dbReference type="ChEBI" id="CHEBI:15378"/>
        <dbReference type="ChEBI" id="CHEBI:29999"/>
        <dbReference type="ChEBI" id="CHEBI:30616"/>
        <dbReference type="ChEBI" id="CHEBI:83421"/>
        <dbReference type="ChEBI" id="CHEBI:456216"/>
        <dbReference type="EC" id="2.7.11.1"/>
    </reaction>
</comment>
<evidence type="ECO:0000256" key="26">
    <source>
        <dbReference type="SAM" id="Phobius"/>
    </source>
</evidence>
<protein>
    <recommendedName>
        <fullName evidence="24">Receptor kinase-like protein Xa21</fullName>
        <ecNumber evidence="4">2.7.11.1</ecNumber>
    </recommendedName>
</protein>
<evidence type="ECO:0000256" key="17">
    <source>
        <dbReference type="ARBA" id="ARBA00023136"/>
    </source>
</evidence>
<evidence type="ECO:0000256" key="23">
    <source>
        <dbReference type="ARBA" id="ARBA00056628"/>
    </source>
</evidence>
<dbReference type="FunFam" id="3.80.10.10:FF:000288">
    <property type="entry name" value="LRR receptor-like serine/threonine-protein kinase EFR"/>
    <property type="match status" value="1"/>
</dbReference>
<keyword evidence="18" id="KW-0675">Receptor</keyword>
<keyword evidence="13 25" id="KW-0547">Nucleotide-binding</keyword>
<keyword evidence="16 26" id="KW-1133">Transmembrane helix</keyword>
<dbReference type="EMBL" id="CM029041">
    <property type="protein sequence ID" value="KAG2629094.1"/>
    <property type="molecule type" value="Genomic_DNA"/>
</dbReference>
<comment type="catalytic activity">
    <reaction evidence="20">
        <text>L-threonyl-[protein] + ATP = O-phospho-L-threonyl-[protein] + ADP + H(+)</text>
        <dbReference type="Rhea" id="RHEA:46608"/>
        <dbReference type="Rhea" id="RHEA-COMP:11060"/>
        <dbReference type="Rhea" id="RHEA-COMP:11605"/>
        <dbReference type="ChEBI" id="CHEBI:15378"/>
        <dbReference type="ChEBI" id="CHEBI:30013"/>
        <dbReference type="ChEBI" id="CHEBI:30616"/>
        <dbReference type="ChEBI" id="CHEBI:61977"/>
        <dbReference type="ChEBI" id="CHEBI:456216"/>
        <dbReference type="EC" id="2.7.11.1"/>
    </reaction>
</comment>
<evidence type="ECO:0000256" key="21">
    <source>
        <dbReference type="ARBA" id="ARBA00048679"/>
    </source>
</evidence>
<evidence type="ECO:0000256" key="3">
    <source>
        <dbReference type="ARBA" id="ARBA00008684"/>
    </source>
</evidence>
<evidence type="ECO:0000256" key="4">
    <source>
        <dbReference type="ARBA" id="ARBA00012513"/>
    </source>
</evidence>
<dbReference type="PROSITE" id="PS00108">
    <property type="entry name" value="PROTEIN_KINASE_ST"/>
    <property type="match status" value="1"/>
</dbReference>
<evidence type="ECO:0000256" key="8">
    <source>
        <dbReference type="ARBA" id="ARBA00022614"/>
    </source>
</evidence>
<evidence type="ECO:0000256" key="12">
    <source>
        <dbReference type="ARBA" id="ARBA00022737"/>
    </source>
</evidence>
<dbReference type="InterPro" id="IPR032675">
    <property type="entry name" value="LRR_dom_sf"/>
</dbReference>
<feature type="transmembrane region" description="Helical" evidence="26">
    <location>
        <begin position="684"/>
        <end position="706"/>
    </location>
</feature>
<keyword evidence="30" id="KW-1185">Reference proteome</keyword>
<dbReference type="Pfam" id="PF00560">
    <property type="entry name" value="LRR_1"/>
    <property type="match status" value="5"/>
</dbReference>
<dbReference type="SUPFAM" id="SSF52047">
    <property type="entry name" value="RNI-like"/>
    <property type="match status" value="2"/>
</dbReference>
<dbReference type="PROSITE" id="PS50011">
    <property type="entry name" value="PROTEIN_KINASE_DOM"/>
    <property type="match status" value="1"/>
</dbReference>
<dbReference type="GO" id="GO:0004674">
    <property type="term" value="F:protein serine/threonine kinase activity"/>
    <property type="evidence" value="ECO:0007669"/>
    <property type="project" value="UniProtKB-KW"/>
</dbReference>
<evidence type="ECO:0000256" key="25">
    <source>
        <dbReference type="PROSITE-ProRule" id="PRU10141"/>
    </source>
</evidence>
<proteinExistence type="inferred from homology"/>
<evidence type="ECO:0000256" key="10">
    <source>
        <dbReference type="ARBA" id="ARBA00022692"/>
    </source>
</evidence>
<comment type="function">
    <text evidence="22">Receptor kinase that detects X.oryzae pv. oryzae protein Ax21 to promote innate immunity. Following X.oryzae pv. oryzae protein Ax21 detection, undergoes cleavage, releasing the processed protein kinase Xa21 chain.</text>
</comment>
<keyword evidence="6" id="KW-0723">Serine/threonine-protein kinase</keyword>
<dbReference type="SUPFAM" id="SSF56112">
    <property type="entry name" value="Protein kinase-like (PK-like)"/>
    <property type="match status" value="1"/>
</dbReference>
<dbReference type="Proteomes" id="UP000823388">
    <property type="component" value="Chromosome 3K"/>
</dbReference>
<keyword evidence="8" id="KW-0433">Leucine-rich repeat</keyword>
<evidence type="ECO:0000313" key="29">
    <source>
        <dbReference type="EMBL" id="KAG2629094.1"/>
    </source>
</evidence>
<dbReference type="InterPro" id="IPR013210">
    <property type="entry name" value="LRR_N_plant-typ"/>
</dbReference>
<name>A0A8T0V6V8_PANVG</name>
<dbReference type="InterPro" id="IPR008271">
    <property type="entry name" value="Ser/Thr_kinase_AS"/>
</dbReference>
<dbReference type="GO" id="GO:0005789">
    <property type="term" value="C:endoplasmic reticulum membrane"/>
    <property type="evidence" value="ECO:0007669"/>
    <property type="project" value="UniProtKB-SubCell"/>
</dbReference>
<dbReference type="InterPro" id="IPR017441">
    <property type="entry name" value="Protein_kinase_ATP_BS"/>
</dbReference>
<evidence type="ECO:0000256" key="2">
    <source>
        <dbReference type="ARBA" id="ARBA00004389"/>
    </source>
</evidence>
<keyword evidence="5" id="KW-1003">Cell membrane</keyword>
<feature type="binding site" evidence="25">
    <location>
        <position position="769"/>
    </location>
    <ligand>
        <name>ATP</name>
        <dbReference type="ChEBI" id="CHEBI:30616"/>
    </ligand>
</feature>
<dbReference type="AlphaFoldDB" id="A0A8T0V6V8"/>
<dbReference type="InterPro" id="IPR000719">
    <property type="entry name" value="Prot_kinase_dom"/>
</dbReference>
<comment type="caution">
    <text evidence="29">The sequence shown here is derived from an EMBL/GenBank/DDBJ whole genome shotgun (WGS) entry which is preliminary data.</text>
</comment>
<evidence type="ECO:0000256" key="22">
    <source>
        <dbReference type="ARBA" id="ARBA00054320"/>
    </source>
</evidence>
<dbReference type="Pfam" id="PF08263">
    <property type="entry name" value="LRRNT_2"/>
    <property type="match status" value="1"/>
</dbReference>
<keyword evidence="12" id="KW-0677">Repeat</keyword>
<dbReference type="PROSITE" id="PS00107">
    <property type="entry name" value="PROTEIN_KINASE_ATP"/>
    <property type="match status" value="1"/>
</dbReference>
<keyword evidence="17 26" id="KW-0472">Membrane</keyword>
<dbReference type="OrthoDB" id="5789657at2759"/>
<evidence type="ECO:0000256" key="20">
    <source>
        <dbReference type="ARBA" id="ARBA00047899"/>
    </source>
</evidence>
<keyword evidence="9" id="KW-0808">Transferase</keyword>
<dbReference type="InterPro" id="IPR011009">
    <property type="entry name" value="Kinase-like_dom_sf"/>
</dbReference>
<dbReference type="SMART" id="SM00220">
    <property type="entry name" value="S_TKc"/>
    <property type="match status" value="1"/>
</dbReference>
<dbReference type="FunFam" id="3.30.200.20:FF:000432">
    <property type="entry name" value="LRR receptor-like serine/threonine-protein kinase EFR"/>
    <property type="match status" value="1"/>
</dbReference>
<evidence type="ECO:0000256" key="24">
    <source>
        <dbReference type="ARBA" id="ARBA00072040"/>
    </source>
</evidence>
<evidence type="ECO:0000256" key="18">
    <source>
        <dbReference type="ARBA" id="ARBA00023170"/>
    </source>
</evidence>
<dbReference type="GO" id="GO:0005524">
    <property type="term" value="F:ATP binding"/>
    <property type="evidence" value="ECO:0007669"/>
    <property type="project" value="UniProtKB-UniRule"/>
</dbReference>
<dbReference type="SMART" id="SM00369">
    <property type="entry name" value="LRR_TYP"/>
    <property type="match status" value="7"/>
</dbReference>
<dbReference type="Gene3D" id="3.30.200.20">
    <property type="entry name" value="Phosphorylase Kinase, domain 1"/>
    <property type="match status" value="1"/>
</dbReference>
<keyword evidence="14" id="KW-0418">Kinase</keyword>
<evidence type="ECO:0000256" key="15">
    <source>
        <dbReference type="ARBA" id="ARBA00022840"/>
    </source>
</evidence>
<feature type="chain" id="PRO_5035863788" description="Receptor kinase-like protein Xa21" evidence="27">
    <location>
        <begin position="28"/>
        <end position="1053"/>
    </location>
</feature>
<evidence type="ECO:0000256" key="7">
    <source>
        <dbReference type="ARBA" id="ARBA00022553"/>
    </source>
</evidence>
<evidence type="ECO:0000256" key="27">
    <source>
        <dbReference type="SAM" id="SignalP"/>
    </source>
</evidence>
<evidence type="ECO:0000256" key="16">
    <source>
        <dbReference type="ARBA" id="ARBA00022989"/>
    </source>
</evidence>
<dbReference type="PANTHER" id="PTHR27000">
    <property type="entry name" value="LEUCINE-RICH REPEAT RECEPTOR-LIKE PROTEIN KINASE FAMILY PROTEIN-RELATED"/>
    <property type="match status" value="1"/>
</dbReference>
<keyword evidence="15 25" id="KW-0067">ATP-binding</keyword>
<keyword evidence="11 27" id="KW-0732">Signal</keyword>
<organism evidence="29 30">
    <name type="scientific">Panicum virgatum</name>
    <name type="common">Blackwell switchgrass</name>
    <dbReference type="NCBI Taxonomy" id="38727"/>
    <lineage>
        <taxon>Eukaryota</taxon>
        <taxon>Viridiplantae</taxon>
        <taxon>Streptophyta</taxon>
        <taxon>Embryophyta</taxon>
        <taxon>Tracheophyta</taxon>
        <taxon>Spermatophyta</taxon>
        <taxon>Magnoliopsida</taxon>
        <taxon>Liliopsida</taxon>
        <taxon>Poales</taxon>
        <taxon>Poaceae</taxon>
        <taxon>PACMAD clade</taxon>
        <taxon>Panicoideae</taxon>
        <taxon>Panicodae</taxon>
        <taxon>Paniceae</taxon>
        <taxon>Panicinae</taxon>
        <taxon>Panicum</taxon>
        <taxon>Panicum sect. Hiantes</taxon>
    </lineage>
</organism>
<keyword evidence="7" id="KW-0597">Phosphoprotein</keyword>
<comment type="function">
    <text evidence="23">The processed protein kinase Xa21 chain released by protein cleavage after X.oryzae pv. oryzae protein Ax21 detection translocates into the nucleus where it can bind and regulate WRKY62, a transcription factor. Confers resistance to the bacterial pathogen X.oryzae pv. oryzae (Xoo).</text>
</comment>
<dbReference type="EC" id="2.7.11.1" evidence="4"/>
<evidence type="ECO:0000256" key="6">
    <source>
        <dbReference type="ARBA" id="ARBA00022527"/>
    </source>
</evidence>
<evidence type="ECO:0000256" key="14">
    <source>
        <dbReference type="ARBA" id="ARBA00022777"/>
    </source>
</evidence>
<comment type="similarity">
    <text evidence="3">Belongs to the protein kinase superfamily. Ser/Thr protein kinase family.</text>
</comment>
<gene>
    <name evidence="29" type="ORF">PVAP13_3KG411700</name>
</gene>
<dbReference type="PANTHER" id="PTHR27000:SF812">
    <property type="entry name" value="PROTEIN KINASE DOMAIN-CONTAINING PROTEIN"/>
    <property type="match status" value="1"/>
</dbReference>
<dbReference type="FunFam" id="1.10.510.10:FF:000358">
    <property type="entry name" value="Putative leucine-rich repeat receptor-like serine/threonine-protein kinase"/>
    <property type="match status" value="1"/>
</dbReference>
<accession>A0A8T0V6V8</accession>
<dbReference type="FunFam" id="3.80.10.10:FF:001158">
    <property type="entry name" value="Leucine-rich repeat protein kinase family protein"/>
    <property type="match status" value="1"/>
</dbReference>
<dbReference type="FunFam" id="3.80.10.10:FF:000275">
    <property type="entry name" value="Leucine-rich repeat receptor-like protein kinase"/>
    <property type="match status" value="1"/>
</dbReference>
<evidence type="ECO:0000256" key="5">
    <source>
        <dbReference type="ARBA" id="ARBA00022475"/>
    </source>
</evidence>
<dbReference type="InterPro" id="IPR003591">
    <property type="entry name" value="Leu-rich_rpt_typical-subtyp"/>
</dbReference>
<dbReference type="Pfam" id="PF00069">
    <property type="entry name" value="Pkinase"/>
    <property type="match status" value="1"/>
</dbReference>
<feature type="signal peptide" evidence="27">
    <location>
        <begin position="1"/>
        <end position="27"/>
    </location>
</feature>
<evidence type="ECO:0000259" key="28">
    <source>
        <dbReference type="PROSITE" id="PS50011"/>
    </source>
</evidence>
<evidence type="ECO:0000256" key="1">
    <source>
        <dbReference type="ARBA" id="ARBA00004251"/>
    </source>
</evidence>
<evidence type="ECO:0000256" key="13">
    <source>
        <dbReference type="ARBA" id="ARBA00022741"/>
    </source>
</evidence>
<dbReference type="Gene3D" id="1.10.510.10">
    <property type="entry name" value="Transferase(Phosphotransferase) domain 1"/>
    <property type="match status" value="1"/>
</dbReference>
<reference evidence="29" key="1">
    <citation type="submission" date="2020-05" db="EMBL/GenBank/DDBJ databases">
        <title>WGS assembly of Panicum virgatum.</title>
        <authorList>
            <person name="Lovell J.T."/>
            <person name="Jenkins J."/>
            <person name="Shu S."/>
            <person name="Juenger T.E."/>
            <person name="Schmutz J."/>
        </authorList>
    </citation>
    <scope>NUCLEOTIDE SEQUENCE</scope>
    <source>
        <strain evidence="29">AP13</strain>
    </source>
</reference>